<dbReference type="EC" id="3.5.1.108" evidence="4"/>
<protein>
    <recommendedName>
        <fullName evidence="4">UDP-3-O-acyl-N-acetylglucosamine deacetylase</fullName>
        <ecNumber evidence="4">3.5.1.108</ecNumber>
    </recommendedName>
</protein>
<keyword evidence="8" id="KW-0378">Hydrolase</keyword>
<keyword evidence="5" id="KW-0444">Lipid biosynthesis</keyword>
<dbReference type="AlphaFoldDB" id="A0A0M0JY03"/>
<comment type="catalytic activity">
    <reaction evidence="11">
        <text>a UDP-3-O-[(3R)-3-hydroxyacyl]-N-acetyl-alpha-D-glucosamine + H2O = a UDP-3-O-[(3R)-3-hydroxyacyl]-alpha-D-glucosamine + acetate</text>
        <dbReference type="Rhea" id="RHEA:67816"/>
        <dbReference type="ChEBI" id="CHEBI:15377"/>
        <dbReference type="ChEBI" id="CHEBI:30089"/>
        <dbReference type="ChEBI" id="CHEBI:137740"/>
        <dbReference type="ChEBI" id="CHEBI:173225"/>
        <dbReference type="EC" id="3.5.1.108"/>
    </reaction>
</comment>
<keyword evidence="10" id="KW-0443">Lipid metabolism</keyword>
<organism evidence="13 14">
    <name type="scientific">Chrysochromulina tobinii</name>
    <dbReference type="NCBI Taxonomy" id="1460289"/>
    <lineage>
        <taxon>Eukaryota</taxon>
        <taxon>Haptista</taxon>
        <taxon>Haptophyta</taxon>
        <taxon>Prymnesiophyceae</taxon>
        <taxon>Prymnesiales</taxon>
        <taxon>Chrysochromulinaceae</taxon>
        <taxon>Chrysochromulina</taxon>
    </lineage>
</organism>
<evidence type="ECO:0000256" key="6">
    <source>
        <dbReference type="ARBA" id="ARBA00022556"/>
    </source>
</evidence>
<evidence type="ECO:0000256" key="10">
    <source>
        <dbReference type="ARBA" id="ARBA00023098"/>
    </source>
</evidence>
<evidence type="ECO:0000256" key="1">
    <source>
        <dbReference type="ARBA" id="ARBA00001947"/>
    </source>
</evidence>
<proteinExistence type="inferred from homology"/>
<dbReference type="GO" id="GO:0016020">
    <property type="term" value="C:membrane"/>
    <property type="evidence" value="ECO:0007669"/>
    <property type="project" value="GOC"/>
</dbReference>
<evidence type="ECO:0000256" key="5">
    <source>
        <dbReference type="ARBA" id="ARBA00022516"/>
    </source>
</evidence>
<evidence type="ECO:0000256" key="8">
    <source>
        <dbReference type="ARBA" id="ARBA00022801"/>
    </source>
</evidence>
<accession>A0A0M0JY03</accession>
<dbReference type="InterPro" id="IPR020568">
    <property type="entry name" value="Ribosomal_Su5_D2-typ_SF"/>
</dbReference>
<evidence type="ECO:0000256" key="9">
    <source>
        <dbReference type="ARBA" id="ARBA00022833"/>
    </source>
</evidence>
<dbReference type="Proteomes" id="UP000037460">
    <property type="component" value="Unassembled WGS sequence"/>
</dbReference>
<comment type="function">
    <text evidence="12">Involved in the biosynthesis of lipid A, a phosphorylated glycolipid that in bacteria anchors the lipopolysaccharide to the outer membrane of the cell. Lipid A-like molecules in plants may serve as structural components of the outer membranes of mitochondria and/or chloroplasts, or may be involved in signal transduction or plant defense responses.</text>
</comment>
<evidence type="ECO:0000256" key="7">
    <source>
        <dbReference type="ARBA" id="ARBA00022723"/>
    </source>
</evidence>
<dbReference type="Gene3D" id="3.30.1700.10">
    <property type="entry name" value="lpxc deacetylase, domain 2"/>
    <property type="match status" value="1"/>
</dbReference>
<evidence type="ECO:0000313" key="14">
    <source>
        <dbReference type="Proteomes" id="UP000037460"/>
    </source>
</evidence>
<dbReference type="PANTHER" id="PTHR33694:SF1">
    <property type="entry name" value="UDP-3-O-ACYL-N-ACETYLGLUCOSAMINE DEACETYLASE 1, MITOCHONDRIAL-RELATED"/>
    <property type="match status" value="1"/>
</dbReference>
<dbReference type="PANTHER" id="PTHR33694">
    <property type="entry name" value="UDP-3-O-ACYL-N-ACETYLGLUCOSAMINE DEACETYLASE 1, MITOCHONDRIAL-RELATED"/>
    <property type="match status" value="1"/>
</dbReference>
<dbReference type="InterPro" id="IPR015870">
    <property type="entry name" value="UDP-acyl_N-AcGlcN_deAcase_N"/>
</dbReference>
<dbReference type="GO" id="GO:0103117">
    <property type="term" value="F:UDP-3-O-acyl-N-acetylglucosamine deacetylase activity"/>
    <property type="evidence" value="ECO:0007669"/>
    <property type="project" value="UniProtKB-EC"/>
</dbReference>
<comment type="similarity">
    <text evidence="3">Belongs to the LpxC family.</text>
</comment>
<keyword evidence="9" id="KW-0862">Zinc</keyword>
<dbReference type="SUPFAM" id="SSF54211">
    <property type="entry name" value="Ribosomal protein S5 domain 2-like"/>
    <property type="match status" value="2"/>
</dbReference>
<dbReference type="GO" id="GO:0046872">
    <property type="term" value="F:metal ion binding"/>
    <property type="evidence" value="ECO:0007669"/>
    <property type="project" value="UniProtKB-KW"/>
</dbReference>
<comment type="caution">
    <text evidence="13">The sequence shown here is derived from an EMBL/GenBank/DDBJ whole genome shotgun (WGS) entry which is preliminary data.</text>
</comment>
<dbReference type="GO" id="GO:2001289">
    <property type="term" value="P:lipid X metabolic process"/>
    <property type="evidence" value="ECO:0007669"/>
    <property type="project" value="UniProtKB-ARBA"/>
</dbReference>
<keyword evidence="14" id="KW-1185">Reference proteome</keyword>
<comment type="pathway">
    <text evidence="2">Glycolipid biosynthesis; lipid IV(A) biosynthesis; lipid IV(A) from (3R)-3-hydroxytetradecanoyl-[acyl-carrier-protein] and UDP-N-acetyl-alpha-D-glucosamine: step 2/6.</text>
</comment>
<dbReference type="Pfam" id="PF03331">
    <property type="entry name" value="LpxC"/>
    <property type="match status" value="1"/>
</dbReference>
<evidence type="ECO:0000256" key="2">
    <source>
        <dbReference type="ARBA" id="ARBA00005002"/>
    </source>
</evidence>
<evidence type="ECO:0000256" key="3">
    <source>
        <dbReference type="ARBA" id="ARBA00006170"/>
    </source>
</evidence>
<dbReference type="Gene3D" id="3.30.230.20">
    <property type="entry name" value="lpxc deacetylase, domain 1"/>
    <property type="match status" value="1"/>
</dbReference>
<comment type="cofactor">
    <cofactor evidence="1">
        <name>Zn(2+)</name>
        <dbReference type="ChEBI" id="CHEBI:29105"/>
    </cofactor>
</comment>
<dbReference type="InterPro" id="IPR004463">
    <property type="entry name" value="UDP-acyl_GlcNac_deAcase"/>
</dbReference>
<dbReference type="OrthoDB" id="10265200at2759"/>
<evidence type="ECO:0000313" key="13">
    <source>
        <dbReference type="EMBL" id="KOO31013.1"/>
    </source>
</evidence>
<gene>
    <name evidence="13" type="ORF">Ctob_004623</name>
</gene>
<dbReference type="EMBL" id="JWZX01002103">
    <property type="protein sequence ID" value="KOO31013.1"/>
    <property type="molecule type" value="Genomic_DNA"/>
</dbReference>
<name>A0A0M0JY03_9EUKA</name>
<evidence type="ECO:0000256" key="11">
    <source>
        <dbReference type="ARBA" id="ARBA00024535"/>
    </source>
</evidence>
<sequence>MAALCGARVSACRVEVDAPELPVLDGSAAQWVHAIDAAGVSRLAASSAGAANGNDVISLAAPVRVQEGESWAVAFPSSSLRYSVGIDFASHAPIGRQWASWAPKPDSPSGPGKLDAAGAAVAATRGGVGSFEVEVAPARTFALQEQLSALHAAGLIKGGSLENALVCDAERWLNGPLRFVNEPARHKLLDLIGDLALLGSCLPRAHIVAYRPSHRLNIRLAQAILKTSQL</sequence>
<reference evidence="14" key="1">
    <citation type="journal article" date="2015" name="PLoS Genet.">
        <title>Genome Sequence and Transcriptome Analyses of Chrysochromulina tobin: Metabolic Tools for Enhanced Algal Fitness in the Prominent Order Prymnesiales (Haptophyceae).</title>
        <authorList>
            <person name="Hovde B.T."/>
            <person name="Deodato C.R."/>
            <person name="Hunsperger H.M."/>
            <person name="Ryken S.A."/>
            <person name="Yost W."/>
            <person name="Jha R.K."/>
            <person name="Patterson J."/>
            <person name="Monnat R.J. Jr."/>
            <person name="Barlow S.B."/>
            <person name="Starkenburg S.R."/>
            <person name="Cattolico R.A."/>
        </authorList>
    </citation>
    <scope>NUCLEOTIDE SEQUENCE</scope>
    <source>
        <strain evidence="14">CCMP291</strain>
    </source>
</reference>
<evidence type="ECO:0000256" key="4">
    <source>
        <dbReference type="ARBA" id="ARBA00012745"/>
    </source>
</evidence>
<keyword evidence="7" id="KW-0479">Metal-binding</keyword>
<dbReference type="InterPro" id="IPR011334">
    <property type="entry name" value="UDP-acyl_GlcNac_deAcase_C"/>
</dbReference>
<dbReference type="UniPathway" id="UPA00359">
    <property type="reaction ID" value="UER00478"/>
</dbReference>
<dbReference type="GO" id="GO:0009245">
    <property type="term" value="P:lipid A biosynthetic process"/>
    <property type="evidence" value="ECO:0007669"/>
    <property type="project" value="UniProtKB-KW"/>
</dbReference>
<evidence type="ECO:0000256" key="12">
    <source>
        <dbReference type="ARBA" id="ARBA00024987"/>
    </source>
</evidence>
<keyword evidence="6" id="KW-0441">Lipid A biosynthesis</keyword>